<feature type="domain" description="Alpha-D-phosphohexomutase alpha/beta/alpha" evidence="11">
    <location>
        <begin position="319"/>
        <end position="426"/>
    </location>
</feature>
<evidence type="ECO:0000256" key="1">
    <source>
        <dbReference type="ARBA" id="ARBA00001946"/>
    </source>
</evidence>
<evidence type="ECO:0000259" key="9">
    <source>
        <dbReference type="Pfam" id="PF02878"/>
    </source>
</evidence>
<dbReference type="PROSITE" id="PS00710">
    <property type="entry name" value="PGM_PMM"/>
    <property type="match status" value="1"/>
</dbReference>
<dbReference type="Pfam" id="PF00408">
    <property type="entry name" value="PGM_PMM_IV"/>
    <property type="match status" value="1"/>
</dbReference>
<dbReference type="SUPFAM" id="SSF53738">
    <property type="entry name" value="Phosphoglucomutase, first 3 domains"/>
    <property type="match status" value="3"/>
</dbReference>
<dbReference type="SUPFAM" id="SSF55957">
    <property type="entry name" value="Phosphoglucomutase, C-terminal domain"/>
    <property type="match status" value="1"/>
</dbReference>
<keyword evidence="4 7" id="KW-0479">Metal-binding</keyword>
<evidence type="ECO:0000259" key="8">
    <source>
        <dbReference type="Pfam" id="PF00408"/>
    </source>
</evidence>
<feature type="domain" description="Alpha-D-phosphohexomutase alpha/beta/alpha" evidence="9">
    <location>
        <begin position="50"/>
        <end position="185"/>
    </location>
</feature>
<dbReference type="CDD" id="cd05799">
    <property type="entry name" value="PGM2"/>
    <property type="match status" value="1"/>
</dbReference>
<dbReference type="InterPro" id="IPR005846">
    <property type="entry name" value="A-D-PHexomutase_a/b/a-III"/>
</dbReference>
<evidence type="ECO:0000259" key="11">
    <source>
        <dbReference type="Pfam" id="PF02880"/>
    </source>
</evidence>
<dbReference type="InterPro" id="IPR005843">
    <property type="entry name" value="A-D-PHexomutase_C"/>
</dbReference>
<dbReference type="InterPro" id="IPR036900">
    <property type="entry name" value="A-D-PHexomutase_C_sf"/>
</dbReference>
<dbReference type="PRINTS" id="PR00509">
    <property type="entry name" value="PGMPMM"/>
</dbReference>
<dbReference type="InterPro" id="IPR016055">
    <property type="entry name" value="A-D-PHexomutase_a/b/a-I/II/III"/>
</dbReference>
<dbReference type="InterPro" id="IPR005844">
    <property type="entry name" value="A-D-PHexomutase_a/b/a-I"/>
</dbReference>
<proteinExistence type="inferred from homology"/>
<dbReference type="Pfam" id="PF02880">
    <property type="entry name" value="PGM_PMM_III"/>
    <property type="match status" value="1"/>
</dbReference>
<evidence type="ECO:0000256" key="3">
    <source>
        <dbReference type="ARBA" id="ARBA00022553"/>
    </source>
</evidence>
<dbReference type="Proteomes" id="UP001434337">
    <property type="component" value="Chromosome"/>
</dbReference>
<evidence type="ECO:0000256" key="5">
    <source>
        <dbReference type="ARBA" id="ARBA00022842"/>
    </source>
</evidence>
<keyword evidence="6" id="KW-0413">Isomerase</keyword>
<dbReference type="EMBL" id="CP115965">
    <property type="protein sequence ID" value="WZW97576.1"/>
    <property type="molecule type" value="Genomic_DNA"/>
</dbReference>
<keyword evidence="5 7" id="KW-0460">Magnesium</keyword>
<dbReference type="PANTHER" id="PTHR45745:SF1">
    <property type="entry name" value="PHOSPHOGLUCOMUTASE 2B-RELATED"/>
    <property type="match status" value="1"/>
</dbReference>
<organism evidence="12 13">
    <name type="scientific">Propioniciclava soli</name>
    <dbReference type="NCBI Taxonomy" id="2775081"/>
    <lineage>
        <taxon>Bacteria</taxon>
        <taxon>Bacillati</taxon>
        <taxon>Actinomycetota</taxon>
        <taxon>Actinomycetes</taxon>
        <taxon>Propionibacteriales</taxon>
        <taxon>Propionibacteriaceae</taxon>
        <taxon>Propioniciclava</taxon>
    </lineage>
</organism>
<evidence type="ECO:0000256" key="2">
    <source>
        <dbReference type="ARBA" id="ARBA00010231"/>
    </source>
</evidence>
<gene>
    <name evidence="12" type="ORF">PCC79_11765</name>
</gene>
<dbReference type="Gene3D" id="3.40.120.10">
    <property type="entry name" value="Alpha-D-Glucose-1,6-Bisphosphate, subunit A, domain 3"/>
    <property type="match status" value="3"/>
</dbReference>
<dbReference type="InterPro" id="IPR005841">
    <property type="entry name" value="Alpha-D-phosphohexomutase_SF"/>
</dbReference>
<dbReference type="InterPro" id="IPR005845">
    <property type="entry name" value="A-D-PHexomutase_a/b/a-II"/>
</dbReference>
<evidence type="ECO:0000313" key="13">
    <source>
        <dbReference type="Proteomes" id="UP001434337"/>
    </source>
</evidence>
<evidence type="ECO:0000256" key="4">
    <source>
        <dbReference type="ARBA" id="ARBA00022723"/>
    </source>
</evidence>
<evidence type="ECO:0000313" key="12">
    <source>
        <dbReference type="EMBL" id="WZW97576.1"/>
    </source>
</evidence>
<dbReference type="RefSeq" id="WP_342371930.1">
    <property type="nucleotide sequence ID" value="NZ_CP115965.1"/>
</dbReference>
<dbReference type="Pfam" id="PF02879">
    <property type="entry name" value="PGM_PMM_II"/>
    <property type="match status" value="1"/>
</dbReference>
<dbReference type="Gene3D" id="3.30.310.50">
    <property type="entry name" value="Alpha-D-phosphohexomutase, C-terminal domain"/>
    <property type="match status" value="1"/>
</dbReference>
<comment type="similarity">
    <text evidence="2 7">Belongs to the phosphohexose mutase family.</text>
</comment>
<evidence type="ECO:0000259" key="10">
    <source>
        <dbReference type="Pfam" id="PF02879"/>
    </source>
</evidence>
<accession>A0ABZ3C4W4</accession>
<feature type="domain" description="Alpha-D-phosphohexomutase alpha/beta/alpha" evidence="10">
    <location>
        <begin position="209"/>
        <end position="308"/>
    </location>
</feature>
<reference evidence="12 13" key="1">
    <citation type="journal article" date="2023" name="Environ Microbiome">
        <title>A coral-associated actinobacterium mitigates coral bleaching under heat stress.</title>
        <authorList>
            <person name="Li J."/>
            <person name="Zou Y."/>
            <person name="Li Q."/>
            <person name="Zhang J."/>
            <person name="Bourne D.G."/>
            <person name="Lyu Y."/>
            <person name="Liu C."/>
            <person name="Zhang S."/>
        </authorList>
    </citation>
    <scope>NUCLEOTIDE SEQUENCE [LARGE SCALE GENOMIC DNA]</scope>
    <source>
        <strain evidence="12 13">SCSIO 13291</strain>
    </source>
</reference>
<protein>
    <submittedName>
        <fullName evidence="12">Phospho-sugar mutase</fullName>
    </submittedName>
</protein>
<feature type="domain" description="Alpha-D-phosphohexomutase C-terminal" evidence="8">
    <location>
        <begin position="495"/>
        <end position="518"/>
    </location>
</feature>
<dbReference type="PANTHER" id="PTHR45745">
    <property type="entry name" value="PHOSPHOMANNOMUTASE 45A"/>
    <property type="match status" value="1"/>
</dbReference>
<evidence type="ECO:0000256" key="6">
    <source>
        <dbReference type="ARBA" id="ARBA00023235"/>
    </source>
</evidence>
<evidence type="ECO:0000256" key="7">
    <source>
        <dbReference type="RuleBase" id="RU004326"/>
    </source>
</evidence>
<keyword evidence="13" id="KW-1185">Reference proteome</keyword>
<dbReference type="InterPro" id="IPR016066">
    <property type="entry name" value="A-D-PHexomutase_CS"/>
</dbReference>
<comment type="cofactor">
    <cofactor evidence="1">
        <name>Mg(2+)</name>
        <dbReference type="ChEBI" id="CHEBI:18420"/>
    </cofactor>
</comment>
<sequence length="563" mass="58237">MPLDLAAMQAWRDADPDPATATALGNLLEKAAAGDAEASAELADAFSGRLAFGTAGLRAPLGPGPNRMNRVVVSQAAAGLGRWLLDAGHAGEQVLIGYDARYNSDVFARDTAEILAGLGLRPLLTETAVPTPVVAFGIGHLGCVAGVVVTASHNPPADNGYKVYVGGSQIVPPTDVEIAERIAAAASVPLEAHPRSAAYAFVGEELLAAYAERLASLVPADAPRDLGWAYTPLHGVGAEVVARVLDRAGFPAPALVSEQALPDPAFPTVAFPNPEEPGAMDLALELARATDADVAIANDPDADRCAVAAVVDGQWRMLTGDELGWLLADDALRRGTPGTYACSVVSSTLLGDLAAAAGQPFAMTLTGFKWIGRVPGLAFGYEEAIGYCTDPAAVADKDGISTLLRVLALVARLRAEGLTLADRLDEIARAHGVHLTAQLSFRVEDLALITDAMARLRARTPDALVGEPVTATDLLTGWNGLPATDGVLLETARFRVVVRPSGTEPKLKCYLQVRLPRTAGEGEAEGVDQATAVGEAAAVAVARAEAAGLMEQLRAEMAGALGL</sequence>
<keyword evidence="3" id="KW-0597">Phosphoprotein</keyword>
<dbReference type="Pfam" id="PF02878">
    <property type="entry name" value="PGM_PMM_I"/>
    <property type="match status" value="1"/>
</dbReference>
<name>A0ABZ3C4W4_9ACTN</name>